<keyword evidence="2" id="KW-1185">Reference proteome</keyword>
<reference evidence="1" key="2">
    <citation type="submission" date="2021-02" db="EMBL/GenBank/DDBJ databases">
        <authorList>
            <person name="Kimball J.A."/>
            <person name="Haas M.W."/>
            <person name="Macchietto M."/>
            <person name="Kono T."/>
            <person name="Duquette J."/>
            <person name="Shao M."/>
        </authorList>
    </citation>
    <scope>NUCLEOTIDE SEQUENCE</scope>
    <source>
        <tissue evidence="1">Fresh leaf tissue</tissue>
    </source>
</reference>
<sequence>MGLFVVLFLERLEEAMETSVNMPLVNIIREYSKLSAKQAMEEREMGRDRAADGGGGCSTDCVEVSRSEDAAVRVFITELRGLIRKGRWVYLGSYSKAEATVCTHDAVVMLVLRKRAKPNFP</sequence>
<proteinExistence type="predicted"/>
<evidence type="ECO:0000313" key="2">
    <source>
        <dbReference type="Proteomes" id="UP000729402"/>
    </source>
</evidence>
<reference evidence="1" key="1">
    <citation type="journal article" date="2021" name="bioRxiv">
        <title>Whole Genome Assembly and Annotation of Northern Wild Rice, Zizania palustris L., Supports a Whole Genome Duplication in the Zizania Genus.</title>
        <authorList>
            <person name="Haas M."/>
            <person name="Kono T."/>
            <person name="Macchietto M."/>
            <person name="Millas R."/>
            <person name="McGilp L."/>
            <person name="Shao M."/>
            <person name="Duquette J."/>
            <person name="Hirsch C.N."/>
            <person name="Kimball J."/>
        </authorList>
    </citation>
    <scope>NUCLEOTIDE SEQUENCE</scope>
    <source>
        <tissue evidence="1">Fresh leaf tissue</tissue>
    </source>
</reference>
<name>A0A8J6BZ32_ZIZPA</name>
<gene>
    <name evidence="1" type="ORF">GUJ93_ZPchr0012g21685</name>
</gene>
<comment type="caution">
    <text evidence="1">The sequence shown here is derived from an EMBL/GenBank/DDBJ whole genome shotgun (WGS) entry which is preliminary data.</text>
</comment>
<protein>
    <submittedName>
        <fullName evidence="1">Uncharacterized protein</fullName>
    </submittedName>
</protein>
<dbReference type="AlphaFoldDB" id="A0A8J6BZ32"/>
<accession>A0A8J6BZ32</accession>
<organism evidence="1 2">
    <name type="scientific">Zizania palustris</name>
    <name type="common">Northern wild rice</name>
    <dbReference type="NCBI Taxonomy" id="103762"/>
    <lineage>
        <taxon>Eukaryota</taxon>
        <taxon>Viridiplantae</taxon>
        <taxon>Streptophyta</taxon>
        <taxon>Embryophyta</taxon>
        <taxon>Tracheophyta</taxon>
        <taxon>Spermatophyta</taxon>
        <taxon>Magnoliopsida</taxon>
        <taxon>Liliopsida</taxon>
        <taxon>Poales</taxon>
        <taxon>Poaceae</taxon>
        <taxon>BOP clade</taxon>
        <taxon>Oryzoideae</taxon>
        <taxon>Oryzeae</taxon>
        <taxon>Zizaniinae</taxon>
        <taxon>Zizania</taxon>
    </lineage>
</organism>
<dbReference type="EMBL" id="JAAALK010000080">
    <property type="protein sequence ID" value="KAG8094888.1"/>
    <property type="molecule type" value="Genomic_DNA"/>
</dbReference>
<evidence type="ECO:0000313" key="1">
    <source>
        <dbReference type="EMBL" id="KAG8094888.1"/>
    </source>
</evidence>
<dbReference type="Proteomes" id="UP000729402">
    <property type="component" value="Unassembled WGS sequence"/>
</dbReference>